<evidence type="ECO:0000256" key="8">
    <source>
        <dbReference type="ARBA" id="ARBA00023136"/>
    </source>
</evidence>
<dbReference type="Proteomes" id="UP000095237">
    <property type="component" value="Unassembled WGS sequence"/>
</dbReference>
<evidence type="ECO:0000256" key="7">
    <source>
        <dbReference type="ARBA" id="ARBA00023065"/>
    </source>
</evidence>
<comment type="caution">
    <text evidence="16">The sequence shown here is derived from an EMBL/GenBank/DDBJ whole genome shotgun (WGS) entry which is preliminary data.</text>
</comment>
<keyword evidence="4 13" id="KW-0812">Transmembrane</keyword>
<evidence type="ECO:0000256" key="4">
    <source>
        <dbReference type="ARBA" id="ARBA00022692"/>
    </source>
</evidence>
<evidence type="ECO:0000256" key="13">
    <source>
        <dbReference type="HAMAP-Rule" id="MF_01398"/>
    </source>
</evidence>
<dbReference type="GO" id="GO:0005886">
    <property type="term" value="C:plasma membrane"/>
    <property type="evidence" value="ECO:0007669"/>
    <property type="project" value="UniProtKB-SubCell"/>
</dbReference>
<evidence type="ECO:0000256" key="9">
    <source>
        <dbReference type="ARBA" id="ARBA00023310"/>
    </source>
</evidence>
<comment type="similarity">
    <text evidence="1 13 14">Belongs to the ATPase B chain family.</text>
</comment>
<dbReference type="GO" id="GO:0045259">
    <property type="term" value="C:proton-transporting ATP synthase complex"/>
    <property type="evidence" value="ECO:0007669"/>
    <property type="project" value="UniProtKB-KW"/>
</dbReference>
<comment type="subcellular location">
    <subcellularLocation>
        <location evidence="13">Cell membrane</location>
        <topology evidence="13">Single-pass membrane protein</topology>
    </subcellularLocation>
    <subcellularLocation>
        <location evidence="12">Endomembrane system</location>
        <topology evidence="12">Single-pass membrane protein</topology>
    </subcellularLocation>
</comment>
<evidence type="ECO:0000256" key="2">
    <source>
        <dbReference type="ARBA" id="ARBA00022448"/>
    </source>
</evidence>
<keyword evidence="6 13" id="KW-1133">Transmembrane helix</keyword>
<protein>
    <recommendedName>
        <fullName evidence="13">ATP synthase subunit b</fullName>
    </recommendedName>
    <alternativeName>
        <fullName evidence="13">ATP synthase F(0) sector subunit b</fullName>
    </alternativeName>
    <alternativeName>
        <fullName evidence="13">ATPase subunit I</fullName>
    </alternativeName>
    <alternativeName>
        <fullName evidence="13">F-type ATPase subunit b</fullName>
        <shortName evidence="13">F-ATPase subunit b</shortName>
    </alternativeName>
</protein>
<reference evidence="16 17" key="1">
    <citation type="submission" date="2015-11" db="EMBL/GenBank/DDBJ databases">
        <title>Evidence for parallel genomic evolution in an endosymbiosis of termite gut flagellates.</title>
        <authorList>
            <person name="Zheng H."/>
        </authorList>
    </citation>
    <scope>NUCLEOTIDE SEQUENCE [LARGE SCALE GENOMIC DNA]</scope>
    <source>
        <strain evidence="16 17">CET450</strain>
    </source>
</reference>
<gene>
    <name evidence="13" type="primary">atpF</name>
    <name evidence="16" type="ORF">ATZ36_10060</name>
</gene>
<sequence>MEIIQKFGLEAKLFLFQLINFLIIVFILKKFLFTPLKKMLDERKRKIEQSLQDAENAKITLKNAFEEKKNILAKAKSSADMLMATVKVSIKETKEKEIIETKHRSEQIIADAKQKAATEFESINKKIGKISIDVSGKVISKVLSDLFTETEKQKLISRALEKIDEKIKN</sequence>
<evidence type="ECO:0000256" key="14">
    <source>
        <dbReference type="RuleBase" id="RU003848"/>
    </source>
</evidence>
<dbReference type="CDD" id="cd06503">
    <property type="entry name" value="ATP-synt_Fo_b"/>
    <property type="match status" value="1"/>
</dbReference>
<dbReference type="EMBL" id="LNVX01000753">
    <property type="protein sequence ID" value="OEG69354.1"/>
    <property type="molecule type" value="Genomic_DNA"/>
</dbReference>
<comment type="function">
    <text evidence="10 13">F(1)F(0) ATP synthase produces ATP from ADP in the presence of a proton or sodium gradient. F-type ATPases consist of two structural domains, F(1) containing the extramembraneous catalytic core and F(0) containing the membrane proton channel, linked together by a central stalk and a peripheral stalk. During catalysis, ATP synthesis in the catalytic domain of F(1) is coupled via a rotary mechanism of the central stalk subunits to proton translocation.</text>
</comment>
<evidence type="ECO:0000256" key="12">
    <source>
        <dbReference type="ARBA" id="ARBA00037847"/>
    </source>
</evidence>
<dbReference type="AlphaFoldDB" id="A0A1E5IG18"/>
<dbReference type="PANTHER" id="PTHR33445:SF2">
    <property type="entry name" value="ATP SYNTHASE SUBUNIT B', CHLOROPLASTIC"/>
    <property type="match status" value="1"/>
</dbReference>
<name>A0A1E5IG18_ENDTX</name>
<dbReference type="GO" id="GO:0046961">
    <property type="term" value="F:proton-transporting ATPase activity, rotational mechanism"/>
    <property type="evidence" value="ECO:0007669"/>
    <property type="project" value="TreeGrafter"/>
</dbReference>
<dbReference type="GO" id="GO:0046933">
    <property type="term" value="F:proton-transporting ATP synthase activity, rotational mechanism"/>
    <property type="evidence" value="ECO:0007669"/>
    <property type="project" value="UniProtKB-UniRule"/>
</dbReference>
<dbReference type="PANTHER" id="PTHR33445">
    <property type="entry name" value="ATP SYNTHASE SUBUNIT B', CHLOROPLASTIC"/>
    <property type="match status" value="1"/>
</dbReference>
<keyword evidence="5 13" id="KW-0375">Hydrogen ion transport</keyword>
<evidence type="ECO:0000256" key="5">
    <source>
        <dbReference type="ARBA" id="ARBA00022781"/>
    </source>
</evidence>
<evidence type="ECO:0000256" key="10">
    <source>
        <dbReference type="ARBA" id="ARBA00025198"/>
    </source>
</evidence>
<evidence type="ECO:0000313" key="16">
    <source>
        <dbReference type="EMBL" id="OEG69354.1"/>
    </source>
</evidence>
<feature type="transmembrane region" description="Helical" evidence="13">
    <location>
        <begin position="14"/>
        <end position="36"/>
    </location>
</feature>
<organism evidence="16 17">
    <name type="scientific">Endomicrobium trichonymphae</name>
    <dbReference type="NCBI Taxonomy" id="1408204"/>
    <lineage>
        <taxon>Bacteria</taxon>
        <taxon>Pseudomonadati</taxon>
        <taxon>Elusimicrobiota</taxon>
        <taxon>Endomicrobiia</taxon>
        <taxon>Endomicrobiales</taxon>
        <taxon>Endomicrobiaceae</taxon>
        <taxon>Candidatus Endomicrobiellum</taxon>
    </lineage>
</organism>
<dbReference type="InterPro" id="IPR002146">
    <property type="entry name" value="ATP_synth_b/b'su_bac/chlpt"/>
</dbReference>
<accession>A0A1E5IG18</accession>
<keyword evidence="13" id="KW-1003">Cell membrane</keyword>
<dbReference type="Gene3D" id="6.10.250.1580">
    <property type="match status" value="1"/>
</dbReference>
<dbReference type="HAMAP" id="MF_01398">
    <property type="entry name" value="ATP_synth_b_bprime"/>
    <property type="match status" value="1"/>
</dbReference>
<keyword evidence="2 13" id="KW-0813">Transport</keyword>
<keyword evidence="9 13" id="KW-0066">ATP synthesis</keyword>
<evidence type="ECO:0000256" key="3">
    <source>
        <dbReference type="ARBA" id="ARBA00022547"/>
    </source>
</evidence>
<keyword evidence="15" id="KW-0175">Coiled coil</keyword>
<dbReference type="GO" id="GO:0012505">
    <property type="term" value="C:endomembrane system"/>
    <property type="evidence" value="ECO:0007669"/>
    <property type="project" value="UniProtKB-SubCell"/>
</dbReference>
<dbReference type="Pfam" id="PF00430">
    <property type="entry name" value="ATP-synt_B"/>
    <property type="match status" value="1"/>
</dbReference>
<dbReference type="InterPro" id="IPR050059">
    <property type="entry name" value="ATP_synthase_B_chain"/>
</dbReference>
<keyword evidence="17" id="KW-1185">Reference proteome</keyword>
<evidence type="ECO:0000256" key="6">
    <source>
        <dbReference type="ARBA" id="ARBA00022989"/>
    </source>
</evidence>
<proteinExistence type="inferred from homology"/>
<keyword evidence="8 13" id="KW-0472">Membrane</keyword>
<evidence type="ECO:0000256" key="1">
    <source>
        <dbReference type="ARBA" id="ARBA00005513"/>
    </source>
</evidence>
<keyword evidence="3 13" id="KW-0138">CF(0)</keyword>
<evidence type="ECO:0000256" key="15">
    <source>
        <dbReference type="SAM" id="Coils"/>
    </source>
</evidence>
<comment type="function">
    <text evidence="11">Component of the F(0) channel, it forms part of the peripheral stalk, linking F(1) to F(0). The b'-subunit is a diverged and duplicated form of b found in plants and photosynthetic bacteria.</text>
</comment>
<evidence type="ECO:0000313" key="17">
    <source>
        <dbReference type="Proteomes" id="UP000095237"/>
    </source>
</evidence>
<evidence type="ECO:0000256" key="11">
    <source>
        <dbReference type="ARBA" id="ARBA00025614"/>
    </source>
</evidence>
<keyword evidence="7 13" id="KW-0406">Ion transport</keyword>
<feature type="coiled-coil region" evidence="15">
    <location>
        <begin position="37"/>
        <end position="74"/>
    </location>
</feature>
<comment type="subunit">
    <text evidence="13">F-type ATPases have 2 components, F(1) - the catalytic core - and F(0) - the membrane proton channel. F(1) has five subunits: alpha(3), beta(3), gamma(1), delta(1), epsilon(1). F(0) has three main subunits: a(1), b(2) and c(10-14). The alpha and beta chains form an alternating ring which encloses part of the gamma chain. F(1) is attached to F(0) by a central stalk formed by the gamma and epsilon chains, while a peripheral stalk is formed by the delta and b chains.</text>
</comment>